<reference evidence="2 3" key="1">
    <citation type="submission" date="2018-11" db="EMBL/GenBank/DDBJ databases">
        <authorList>
            <consortium name="Pathogen Informatics"/>
        </authorList>
    </citation>
    <scope>NUCLEOTIDE SEQUENCE [LARGE SCALE GENOMIC DNA]</scope>
</reference>
<accession>A0A3P7NSP6</accession>
<feature type="region of interest" description="Disordered" evidence="1">
    <location>
        <begin position="1"/>
        <end position="41"/>
    </location>
</feature>
<dbReference type="Proteomes" id="UP000281553">
    <property type="component" value="Unassembled WGS sequence"/>
</dbReference>
<evidence type="ECO:0000256" key="1">
    <source>
        <dbReference type="SAM" id="MobiDB-lite"/>
    </source>
</evidence>
<feature type="compositionally biased region" description="Basic and acidic residues" evidence="1">
    <location>
        <begin position="1"/>
        <end position="11"/>
    </location>
</feature>
<sequence>MPRTRRFDVAKLRQTNTTDTISTEIRSRHTNQTDNEGSNKWPSLNTSIYGAAEKVLGFTQRRRNDWISGRTLQLSAETTRASSRNDAFFRRLRKLTAK</sequence>
<dbReference type="EMBL" id="UYRU01098146">
    <property type="protein sequence ID" value="VDN40273.1"/>
    <property type="molecule type" value="Genomic_DNA"/>
</dbReference>
<feature type="compositionally biased region" description="Polar residues" evidence="1">
    <location>
        <begin position="13"/>
        <end position="41"/>
    </location>
</feature>
<keyword evidence="3" id="KW-1185">Reference proteome</keyword>
<gene>
    <name evidence="2" type="ORF">DILT_LOCUS18193</name>
</gene>
<dbReference type="AlphaFoldDB" id="A0A3P7NSP6"/>
<name>A0A3P7NSP6_DIBLA</name>
<organism evidence="2 3">
    <name type="scientific">Dibothriocephalus latus</name>
    <name type="common">Fish tapeworm</name>
    <name type="synonym">Diphyllobothrium latum</name>
    <dbReference type="NCBI Taxonomy" id="60516"/>
    <lineage>
        <taxon>Eukaryota</taxon>
        <taxon>Metazoa</taxon>
        <taxon>Spiralia</taxon>
        <taxon>Lophotrochozoa</taxon>
        <taxon>Platyhelminthes</taxon>
        <taxon>Cestoda</taxon>
        <taxon>Eucestoda</taxon>
        <taxon>Diphyllobothriidea</taxon>
        <taxon>Diphyllobothriidae</taxon>
        <taxon>Dibothriocephalus</taxon>
    </lineage>
</organism>
<proteinExistence type="predicted"/>
<evidence type="ECO:0000313" key="2">
    <source>
        <dbReference type="EMBL" id="VDN40273.1"/>
    </source>
</evidence>
<evidence type="ECO:0000313" key="3">
    <source>
        <dbReference type="Proteomes" id="UP000281553"/>
    </source>
</evidence>
<dbReference type="OrthoDB" id="414666at2759"/>
<protein>
    <submittedName>
        <fullName evidence="2">Uncharacterized protein</fullName>
    </submittedName>
</protein>